<dbReference type="AlphaFoldDB" id="A0AAD7Z7F6"/>
<reference evidence="2" key="1">
    <citation type="journal article" date="2023" name="IScience">
        <title>Live-bearing cockroach genome reveals convergent evolutionary mechanisms linked to viviparity in insects and beyond.</title>
        <authorList>
            <person name="Fouks B."/>
            <person name="Harrison M.C."/>
            <person name="Mikhailova A.A."/>
            <person name="Marchal E."/>
            <person name="English S."/>
            <person name="Carruthers M."/>
            <person name="Jennings E.C."/>
            <person name="Chiamaka E.L."/>
            <person name="Frigard R.A."/>
            <person name="Pippel M."/>
            <person name="Attardo G.M."/>
            <person name="Benoit J.B."/>
            <person name="Bornberg-Bauer E."/>
            <person name="Tobe S.S."/>
        </authorList>
    </citation>
    <scope>NUCLEOTIDE SEQUENCE</scope>
    <source>
        <strain evidence="2">Stay&amp;Tobe</strain>
    </source>
</reference>
<gene>
    <name evidence="2" type="ORF">L9F63_025888</name>
</gene>
<evidence type="ECO:0000313" key="3">
    <source>
        <dbReference type="Proteomes" id="UP001233999"/>
    </source>
</evidence>
<name>A0AAD7Z7F6_DIPPU</name>
<feature type="compositionally biased region" description="Basic residues" evidence="1">
    <location>
        <begin position="24"/>
        <end position="35"/>
    </location>
</feature>
<proteinExistence type="predicted"/>
<protein>
    <submittedName>
        <fullName evidence="2">Uncharacterized protein</fullName>
    </submittedName>
</protein>
<reference evidence="2" key="2">
    <citation type="submission" date="2023-05" db="EMBL/GenBank/DDBJ databases">
        <authorList>
            <person name="Fouks B."/>
        </authorList>
    </citation>
    <scope>NUCLEOTIDE SEQUENCE</scope>
    <source>
        <strain evidence="2">Stay&amp;Tobe</strain>
        <tissue evidence="2">Testes</tissue>
    </source>
</reference>
<organism evidence="2 3">
    <name type="scientific">Diploptera punctata</name>
    <name type="common">Pacific beetle cockroach</name>
    <dbReference type="NCBI Taxonomy" id="6984"/>
    <lineage>
        <taxon>Eukaryota</taxon>
        <taxon>Metazoa</taxon>
        <taxon>Ecdysozoa</taxon>
        <taxon>Arthropoda</taxon>
        <taxon>Hexapoda</taxon>
        <taxon>Insecta</taxon>
        <taxon>Pterygota</taxon>
        <taxon>Neoptera</taxon>
        <taxon>Polyneoptera</taxon>
        <taxon>Dictyoptera</taxon>
        <taxon>Blattodea</taxon>
        <taxon>Blaberoidea</taxon>
        <taxon>Blaberidae</taxon>
        <taxon>Diplopterinae</taxon>
        <taxon>Diploptera</taxon>
    </lineage>
</organism>
<evidence type="ECO:0000256" key="1">
    <source>
        <dbReference type="SAM" id="MobiDB-lite"/>
    </source>
</evidence>
<feature type="non-terminal residue" evidence="2">
    <location>
        <position position="1"/>
    </location>
</feature>
<dbReference type="Proteomes" id="UP001233999">
    <property type="component" value="Unassembled WGS sequence"/>
</dbReference>
<keyword evidence="3" id="KW-1185">Reference proteome</keyword>
<evidence type="ECO:0000313" key="2">
    <source>
        <dbReference type="EMBL" id="KAJ9575160.1"/>
    </source>
</evidence>
<comment type="caution">
    <text evidence="2">The sequence shown here is derived from an EMBL/GenBank/DDBJ whole genome shotgun (WGS) entry which is preliminary data.</text>
</comment>
<dbReference type="EMBL" id="JASPKZ010010194">
    <property type="protein sequence ID" value="KAJ9575160.1"/>
    <property type="molecule type" value="Genomic_DNA"/>
</dbReference>
<feature type="region of interest" description="Disordered" evidence="1">
    <location>
        <begin position="24"/>
        <end position="49"/>
    </location>
</feature>
<feature type="non-terminal residue" evidence="2">
    <location>
        <position position="49"/>
    </location>
</feature>
<sequence length="49" mass="6108">YKHTTYTYIRALHQPIHTEKKKLNKRYVHRKKHRSNQLMLEKKKTKNSC</sequence>
<accession>A0AAD7Z7F6</accession>